<dbReference type="Pfam" id="PF00528">
    <property type="entry name" value="BPD_transp_1"/>
    <property type="match status" value="1"/>
</dbReference>
<feature type="transmembrane region" description="Helical" evidence="9">
    <location>
        <begin position="389"/>
        <end position="413"/>
    </location>
</feature>
<dbReference type="InterPro" id="IPR000515">
    <property type="entry name" value="MetI-like"/>
</dbReference>
<keyword evidence="2 9" id="KW-0813">Transport</keyword>
<dbReference type="CDD" id="cd06261">
    <property type="entry name" value="TM_PBP2"/>
    <property type="match status" value="1"/>
</dbReference>
<name>A0ABS6DRL9_9MOLU</name>
<dbReference type="Proteomes" id="UP000718793">
    <property type="component" value="Unassembled WGS sequence"/>
</dbReference>
<dbReference type="RefSeq" id="WP_216489128.1">
    <property type="nucleotide sequence ID" value="NZ_JAHMHH010000003.1"/>
</dbReference>
<keyword evidence="4" id="KW-0571">Peptide transport</keyword>
<reference evidence="11" key="1">
    <citation type="submission" date="2021-06" db="EMBL/GenBank/DDBJ databases">
        <title>Novel Mycoplasma species detected in California sea lions (Zalophus californianus) from the USA.</title>
        <authorList>
            <person name="Volokhov D.V."/>
            <person name="Furtak V.A."/>
            <person name="Zagorodnyaya T.A."/>
        </authorList>
    </citation>
    <scope>NUCLEOTIDE SEQUENCE [LARGE SCALE GENOMIC DNA]</scope>
    <source>
        <strain evidence="11">CSL 5346</strain>
    </source>
</reference>
<dbReference type="EMBL" id="JAHMHH010000003">
    <property type="protein sequence ID" value="MBU4692485.1"/>
    <property type="molecule type" value="Genomic_DNA"/>
</dbReference>
<feature type="transmembrane region" description="Helical" evidence="9">
    <location>
        <begin position="270"/>
        <end position="298"/>
    </location>
</feature>
<accession>A0ABS6DRL9</accession>
<dbReference type="PROSITE" id="PS50928">
    <property type="entry name" value="ABC_TM1"/>
    <property type="match status" value="1"/>
</dbReference>
<feature type="domain" description="ABC transmembrane type-1" evidence="10">
    <location>
        <begin position="224"/>
        <end position="410"/>
    </location>
</feature>
<evidence type="ECO:0000256" key="4">
    <source>
        <dbReference type="ARBA" id="ARBA00022856"/>
    </source>
</evidence>
<keyword evidence="5" id="KW-0653">Protein transport</keyword>
<feature type="transmembrane region" description="Helical" evidence="9">
    <location>
        <begin position="54"/>
        <end position="76"/>
    </location>
</feature>
<dbReference type="PANTHER" id="PTHR43386:SF24">
    <property type="entry name" value="OLIGOPEPTIDE TRANSPORT SYSTEM PERMEASE PROTEIN AMID"/>
    <property type="match status" value="1"/>
</dbReference>
<sequence length="427" mass="47496">MQANEFNNRYNLGTNLQEKIKYVSNPDSLHSSNIAGKPKKMLVEIIKRFFKNPYVTLAFITFIVLLLCSIIIPLTTQYTPNKPINKVDKEFITLLPPQYLQTKSVLLKPNNRIFQTFLDIRNLVRDHADLQPYFQPLLDSFKIGELQAASESYPVTYNAFIMFDAYLLKIEVSNILLADPSHVFTATEISQIRSTFPVVNTLLGTDVNGYDIWTNSWAATAESIKIALIVATLQTLIGVAIGAYLGFHVGKWIDTIFMRVIEIFLAPPSLIWLLLFVSIMGVSNTALITALVITGWAWPVSGTRMFIITVKDEEYITAAKSIGSSTSRQVFAHALPAIIGKIATSFVQRIPGIILSIASLAFLGFYKNAETANLGQLLLDATPQAPDNFWILLLPSLILLTLSLSLQFIALGVHDALDPKVIKTSKK</sequence>
<dbReference type="InterPro" id="IPR050366">
    <property type="entry name" value="BP-dependent_transpt_permease"/>
</dbReference>
<gene>
    <name evidence="11" type="ORF">KQ875_02650</name>
</gene>
<evidence type="ECO:0000256" key="1">
    <source>
        <dbReference type="ARBA" id="ARBA00004651"/>
    </source>
</evidence>
<feature type="transmembrane region" description="Helical" evidence="9">
    <location>
        <begin position="226"/>
        <end position="250"/>
    </location>
</feature>
<evidence type="ECO:0000256" key="6">
    <source>
        <dbReference type="ARBA" id="ARBA00022989"/>
    </source>
</evidence>
<evidence type="ECO:0000313" key="12">
    <source>
        <dbReference type="Proteomes" id="UP000718793"/>
    </source>
</evidence>
<organism evidence="11 12">
    <name type="scientific">Mycoplasma zalophi</name>
    <dbReference type="NCBI Taxonomy" id="191287"/>
    <lineage>
        <taxon>Bacteria</taxon>
        <taxon>Bacillati</taxon>
        <taxon>Mycoplasmatota</taxon>
        <taxon>Mollicutes</taxon>
        <taxon>Mycoplasmataceae</taxon>
        <taxon>Mycoplasma</taxon>
    </lineage>
</organism>
<keyword evidence="6 9" id="KW-1133">Transmembrane helix</keyword>
<evidence type="ECO:0000259" key="10">
    <source>
        <dbReference type="PROSITE" id="PS50928"/>
    </source>
</evidence>
<protein>
    <submittedName>
        <fullName evidence="11">ABC transporter permease</fullName>
    </submittedName>
</protein>
<evidence type="ECO:0000256" key="5">
    <source>
        <dbReference type="ARBA" id="ARBA00022927"/>
    </source>
</evidence>
<keyword evidence="12" id="KW-1185">Reference proteome</keyword>
<keyword evidence="7 9" id="KW-0472">Membrane</keyword>
<evidence type="ECO:0000256" key="7">
    <source>
        <dbReference type="ARBA" id="ARBA00023136"/>
    </source>
</evidence>
<comment type="caution">
    <text evidence="11">The sequence shown here is derived from an EMBL/GenBank/DDBJ whole genome shotgun (WGS) entry which is preliminary data.</text>
</comment>
<evidence type="ECO:0000256" key="8">
    <source>
        <dbReference type="ARBA" id="ARBA00024202"/>
    </source>
</evidence>
<comment type="similarity">
    <text evidence="8">Belongs to the binding-protein-dependent transport system permease family. OppBC subfamily.</text>
</comment>
<evidence type="ECO:0000256" key="9">
    <source>
        <dbReference type="RuleBase" id="RU363032"/>
    </source>
</evidence>
<dbReference type="InterPro" id="IPR025966">
    <property type="entry name" value="OppC_N"/>
</dbReference>
<evidence type="ECO:0000313" key="11">
    <source>
        <dbReference type="EMBL" id="MBU4692485.1"/>
    </source>
</evidence>
<evidence type="ECO:0000256" key="2">
    <source>
        <dbReference type="ARBA" id="ARBA00022448"/>
    </source>
</evidence>
<evidence type="ECO:0000256" key="3">
    <source>
        <dbReference type="ARBA" id="ARBA00022692"/>
    </source>
</evidence>
<dbReference type="PANTHER" id="PTHR43386">
    <property type="entry name" value="OLIGOPEPTIDE TRANSPORT SYSTEM PERMEASE PROTEIN APPC"/>
    <property type="match status" value="1"/>
</dbReference>
<keyword evidence="3 9" id="KW-0812">Transmembrane</keyword>
<dbReference type="Pfam" id="PF12911">
    <property type="entry name" value="OppC_N"/>
    <property type="match status" value="1"/>
</dbReference>
<comment type="subcellular location">
    <subcellularLocation>
        <location evidence="1 9">Cell membrane</location>
        <topology evidence="1 9">Multi-pass membrane protein</topology>
    </subcellularLocation>
</comment>
<proteinExistence type="inferred from homology"/>